<proteinExistence type="predicted"/>
<protein>
    <submittedName>
        <fullName evidence="1">Uncharacterized protein</fullName>
    </submittedName>
</protein>
<dbReference type="Gramene" id="GBG62085">
    <property type="protein sequence ID" value="GBG62085"/>
    <property type="gene ID" value="CBR_g28561"/>
</dbReference>
<keyword evidence="2" id="KW-1185">Reference proteome</keyword>
<sequence>MSTPTTLTEPAKMDVEPTYAQVARAQQIVLQQLPHTQPTAGRDITEDQEISQPPAKLGQQALDFLINRTRIKSHVKILKEKIKGDGGVQTEVDVWEYPEEDMKEVNAVYEKQVVLFNFSHKSKELSLNDKRAWVLDRLRALQTVPGMEPDISLHKRGRNTVMVLCVEESYAKYIKSLDSLSCKGSVVTIRAWKPPRTPQGEATRHGLNVLR</sequence>
<organism evidence="1 2">
    <name type="scientific">Chara braunii</name>
    <name type="common">Braun's stonewort</name>
    <dbReference type="NCBI Taxonomy" id="69332"/>
    <lineage>
        <taxon>Eukaryota</taxon>
        <taxon>Viridiplantae</taxon>
        <taxon>Streptophyta</taxon>
        <taxon>Charophyceae</taxon>
        <taxon>Charales</taxon>
        <taxon>Characeae</taxon>
        <taxon>Chara</taxon>
    </lineage>
</organism>
<accession>A0A388JWC3</accession>
<dbReference type="Proteomes" id="UP000265515">
    <property type="component" value="Unassembled WGS sequence"/>
</dbReference>
<evidence type="ECO:0000313" key="1">
    <source>
        <dbReference type="EMBL" id="GBG62085.1"/>
    </source>
</evidence>
<name>A0A388JWC3_CHABU</name>
<dbReference type="EMBL" id="BFEA01000025">
    <property type="protein sequence ID" value="GBG62085.1"/>
    <property type="molecule type" value="Genomic_DNA"/>
</dbReference>
<evidence type="ECO:0000313" key="2">
    <source>
        <dbReference type="Proteomes" id="UP000265515"/>
    </source>
</evidence>
<gene>
    <name evidence="1" type="ORF">CBR_g28561</name>
</gene>
<dbReference type="AlphaFoldDB" id="A0A388JWC3"/>
<reference evidence="1 2" key="1">
    <citation type="journal article" date="2018" name="Cell">
        <title>The Chara Genome: Secondary Complexity and Implications for Plant Terrestrialization.</title>
        <authorList>
            <person name="Nishiyama T."/>
            <person name="Sakayama H."/>
            <person name="Vries J.D."/>
            <person name="Buschmann H."/>
            <person name="Saint-Marcoux D."/>
            <person name="Ullrich K.K."/>
            <person name="Haas F.B."/>
            <person name="Vanderstraeten L."/>
            <person name="Becker D."/>
            <person name="Lang D."/>
            <person name="Vosolsobe S."/>
            <person name="Rombauts S."/>
            <person name="Wilhelmsson P.K.I."/>
            <person name="Janitza P."/>
            <person name="Kern R."/>
            <person name="Heyl A."/>
            <person name="Rumpler F."/>
            <person name="Villalobos L.I.A.C."/>
            <person name="Clay J.M."/>
            <person name="Skokan R."/>
            <person name="Toyoda A."/>
            <person name="Suzuki Y."/>
            <person name="Kagoshima H."/>
            <person name="Schijlen E."/>
            <person name="Tajeshwar N."/>
            <person name="Catarino B."/>
            <person name="Hetherington A.J."/>
            <person name="Saltykova A."/>
            <person name="Bonnot C."/>
            <person name="Breuninger H."/>
            <person name="Symeonidi A."/>
            <person name="Radhakrishnan G.V."/>
            <person name="Van Nieuwerburgh F."/>
            <person name="Deforce D."/>
            <person name="Chang C."/>
            <person name="Karol K.G."/>
            <person name="Hedrich R."/>
            <person name="Ulvskov P."/>
            <person name="Glockner G."/>
            <person name="Delwiche C.F."/>
            <person name="Petrasek J."/>
            <person name="Van de Peer Y."/>
            <person name="Friml J."/>
            <person name="Beilby M."/>
            <person name="Dolan L."/>
            <person name="Kohara Y."/>
            <person name="Sugano S."/>
            <person name="Fujiyama A."/>
            <person name="Delaux P.-M."/>
            <person name="Quint M."/>
            <person name="TheiBen G."/>
            <person name="Hagemann M."/>
            <person name="Harholt J."/>
            <person name="Dunand C."/>
            <person name="Zachgo S."/>
            <person name="Langdale J."/>
            <person name="Maumus F."/>
            <person name="Straeten D.V.D."/>
            <person name="Gould S.B."/>
            <person name="Rensing S.A."/>
        </authorList>
    </citation>
    <scope>NUCLEOTIDE SEQUENCE [LARGE SCALE GENOMIC DNA]</scope>
    <source>
        <strain evidence="1 2">S276</strain>
    </source>
</reference>
<comment type="caution">
    <text evidence="1">The sequence shown here is derived from an EMBL/GenBank/DDBJ whole genome shotgun (WGS) entry which is preliminary data.</text>
</comment>